<gene>
    <name evidence="1" type="primary">xylA_3</name>
    <name evidence="1" type="ORF">RGLFYP19_00857</name>
</gene>
<dbReference type="SUPFAM" id="SSF75005">
    <property type="entry name" value="Arabinanase/levansucrase/invertase"/>
    <property type="match status" value="1"/>
</dbReference>
<name>A0A6N3A4U0_MEDGN</name>
<dbReference type="InterPro" id="IPR023296">
    <property type="entry name" value="Glyco_hydro_beta-prop_sf"/>
</dbReference>
<protein>
    <submittedName>
        <fullName evidence="1">Xylosidase/arabinosidase</fullName>
    </submittedName>
</protein>
<accession>A0A6N3A4U0</accession>
<dbReference type="RefSeq" id="WP_156728955.1">
    <property type="nucleotide sequence ID" value="NZ_AP031447.1"/>
</dbReference>
<evidence type="ECO:0000313" key="1">
    <source>
        <dbReference type="EMBL" id="VYT84810.1"/>
    </source>
</evidence>
<dbReference type="AlphaFoldDB" id="A0A6N3A4U0"/>
<proteinExistence type="predicted"/>
<dbReference type="Gene3D" id="2.115.10.20">
    <property type="entry name" value="Glycosyl hydrolase domain, family 43"/>
    <property type="match status" value="1"/>
</dbReference>
<sequence length="129" mass="14226">MIYSSVKSHDLCYAVSESPVKGFRYGGIIVSIGDIGIVEEEQAVNYLSNTHGGLVEIEGQWYVFYHRHTNRHRNSRQMCGEPIKIAEDGRITQTEVTSCGLNGGSLQGTGRYEARIVCNLSSAGGTFMY</sequence>
<dbReference type="EMBL" id="CACRUK010000011">
    <property type="protein sequence ID" value="VYT84810.1"/>
    <property type="molecule type" value="Genomic_DNA"/>
</dbReference>
<organism evidence="1">
    <name type="scientific">Mediterraneibacter gnavus</name>
    <name type="common">Ruminococcus gnavus</name>
    <dbReference type="NCBI Taxonomy" id="33038"/>
    <lineage>
        <taxon>Bacteria</taxon>
        <taxon>Bacillati</taxon>
        <taxon>Bacillota</taxon>
        <taxon>Clostridia</taxon>
        <taxon>Lachnospirales</taxon>
        <taxon>Lachnospiraceae</taxon>
        <taxon>Mediterraneibacter</taxon>
    </lineage>
</organism>
<reference evidence="1" key="1">
    <citation type="submission" date="2019-11" db="EMBL/GenBank/DDBJ databases">
        <authorList>
            <person name="Feng L."/>
        </authorList>
    </citation>
    <scope>NUCLEOTIDE SEQUENCE</scope>
    <source>
        <strain evidence="1">RgnavusLFYP19</strain>
    </source>
</reference>